<dbReference type="EMBL" id="BGZK01010319">
    <property type="protein sequence ID" value="GBP01950.1"/>
    <property type="molecule type" value="Genomic_DNA"/>
</dbReference>
<dbReference type="SUPFAM" id="SSF53067">
    <property type="entry name" value="Actin-like ATPase domain"/>
    <property type="match status" value="1"/>
</dbReference>
<evidence type="ECO:0000313" key="3">
    <source>
        <dbReference type="Proteomes" id="UP000299102"/>
    </source>
</evidence>
<proteinExistence type="predicted"/>
<evidence type="ECO:0000313" key="2">
    <source>
        <dbReference type="EMBL" id="GBP01950.1"/>
    </source>
</evidence>
<gene>
    <name evidence="2" type="primary">xylR</name>
    <name evidence="2" type="ORF">EVAR_72880_1</name>
</gene>
<dbReference type="OrthoDB" id="2968753at2759"/>
<feature type="compositionally biased region" description="Basic residues" evidence="1">
    <location>
        <begin position="56"/>
        <end position="74"/>
    </location>
</feature>
<dbReference type="AlphaFoldDB" id="A0A4C1SLC2"/>
<feature type="non-terminal residue" evidence="2">
    <location>
        <position position="383"/>
    </location>
</feature>
<evidence type="ECO:0000256" key="1">
    <source>
        <dbReference type="SAM" id="MobiDB-lite"/>
    </source>
</evidence>
<feature type="region of interest" description="Disordered" evidence="1">
    <location>
        <begin position="1"/>
        <end position="77"/>
    </location>
</feature>
<feature type="compositionally biased region" description="Basic and acidic residues" evidence="1">
    <location>
        <begin position="165"/>
        <end position="178"/>
    </location>
</feature>
<dbReference type="Gene3D" id="3.30.420.40">
    <property type="match status" value="1"/>
</dbReference>
<sequence length="383" mass="39920">MNPPPSMPARSGDDVGVDGRAWGTARRRTVPAAPRRAAAHPRRAGDDDGVVAPHGRAAHRSAARTRPHRPRRRRGLDGRTTLIAVRFNPTARVVIAADFGARTPAPRSPIWWHHARRARRTAIDRRWTGGRDGVAHRYGAPTALTRPGTHRPTSPASGSARRARGVLDRTPHQPADHAGWDRFDIPAAIHETFDAPVLVDNDVATGIGAGVISGGSLRRGAQGAAGDIGHIALARASDVPCPCGNRGCIEAIASGKAVARSLIRDGIAAETPSDVIALVKSGNVTAVQAVRQAGRDLGEVLTACVSLMNPAVIVIGGTMAQAAEHLVAGVREVVHARSIPLSTEHLTIASSRAASDAAILGAAQLAIDAALLPSSASPPPRTR</sequence>
<dbReference type="STRING" id="151549.A0A4C1SLC2"/>
<comment type="caution">
    <text evidence="2">The sequence shown here is derived from an EMBL/GenBank/DDBJ whole genome shotgun (WGS) entry which is preliminary data.</text>
</comment>
<dbReference type="InterPro" id="IPR000600">
    <property type="entry name" value="ROK"/>
</dbReference>
<organism evidence="2 3">
    <name type="scientific">Eumeta variegata</name>
    <name type="common">Bagworm moth</name>
    <name type="synonym">Eumeta japonica</name>
    <dbReference type="NCBI Taxonomy" id="151549"/>
    <lineage>
        <taxon>Eukaryota</taxon>
        <taxon>Metazoa</taxon>
        <taxon>Ecdysozoa</taxon>
        <taxon>Arthropoda</taxon>
        <taxon>Hexapoda</taxon>
        <taxon>Insecta</taxon>
        <taxon>Pterygota</taxon>
        <taxon>Neoptera</taxon>
        <taxon>Endopterygota</taxon>
        <taxon>Lepidoptera</taxon>
        <taxon>Glossata</taxon>
        <taxon>Ditrysia</taxon>
        <taxon>Tineoidea</taxon>
        <taxon>Psychidae</taxon>
        <taxon>Oiketicinae</taxon>
        <taxon>Eumeta</taxon>
    </lineage>
</organism>
<protein>
    <submittedName>
        <fullName evidence="2">Xylose repressor</fullName>
    </submittedName>
</protein>
<feature type="region of interest" description="Disordered" evidence="1">
    <location>
        <begin position="130"/>
        <end position="178"/>
    </location>
</feature>
<keyword evidence="3" id="KW-1185">Reference proteome</keyword>
<dbReference type="PROSITE" id="PS01125">
    <property type="entry name" value="ROK"/>
    <property type="match status" value="1"/>
</dbReference>
<dbReference type="InterPro" id="IPR049874">
    <property type="entry name" value="ROK_cs"/>
</dbReference>
<dbReference type="PANTHER" id="PTHR18964:SF173">
    <property type="entry name" value="GLUCOKINASE"/>
    <property type="match status" value="1"/>
</dbReference>
<dbReference type="Proteomes" id="UP000299102">
    <property type="component" value="Unassembled WGS sequence"/>
</dbReference>
<dbReference type="PANTHER" id="PTHR18964">
    <property type="entry name" value="ROK (REPRESSOR, ORF, KINASE) FAMILY"/>
    <property type="match status" value="1"/>
</dbReference>
<reference evidence="2 3" key="1">
    <citation type="journal article" date="2019" name="Commun. Biol.">
        <title>The bagworm genome reveals a unique fibroin gene that provides high tensile strength.</title>
        <authorList>
            <person name="Kono N."/>
            <person name="Nakamura H."/>
            <person name="Ohtoshi R."/>
            <person name="Tomita M."/>
            <person name="Numata K."/>
            <person name="Arakawa K."/>
        </authorList>
    </citation>
    <scope>NUCLEOTIDE SEQUENCE [LARGE SCALE GENOMIC DNA]</scope>
</reference>
<accession>A0A4C1SLC2</accession>
<dbReference type="Pfam" id="PF00480">
    <property type="entry name" value="ROK"/>
    <property type="match status" value="1"/>
</dbReference>
<dbReference type="InterPro" id="IPR043129">
    <property type="entry name" value="ATPase_NBD"/>
</dbReference>
<name>A0A4C1SLC2_EUMVA</name>